<dbReference type="PROSITE" id="PS51192">
    <property type="entry name" value="HELICASE_ATP_BIND_1"/>
    <property type="match status" value="1"/>
</dbReference>
<dbReference type="CDD" id="cd18787">
    <property type="entry name" value="SF2_C_DEAD"/>
    <property type="match status" value="1"/>
</dbReference>
<proteinExistence type="inferred from homology"/>
<sequence>MLFDRYGLIPALQQNLEAAGYRRPTDIQFRAIPPILNGNDLLAIAQTGTGKTLAYAVPAIEILARTKRSQYAYSPRCVVLVPTHELAQQVHAVFEKLCASTGLLPICVIGGYEVEEQAKGIDGGVDIVVATPGRLRDLGRNQILDLHDVKYLVLDEADRMLSLGFRPDIDQLLRYIPRRRQTLFFSATISTEIKRLAYRLVVNPIRIEIAPDDPVSRNIRHSLVEVQMDDKRFFLERLVRGHAGEKIIAFVRTQVRADRVQAAMERAEVQSLVLHGGMERQAREDTLAAFAQGDVKLLITTDVAARGLDIPEVAIVVNYDMPTQPEIYVHRIGRTGRGTNRGLAVSFCAPEENKLREAIERLLGHFIPVVEVESAEYAETVDFSVAADSDWKTLLRKHNEAEAEREAKKRRAKRKK</sequence>
<dbReference type="GO" id="GO:0005829">
    <property type="term" value="C:cytosol"/>
    <property type="evidence" value="ECO:0007669"/>
    <property type="project" value="TreeGrafter"/>
</dbReference>
<dbReference type="GO" id="GO:0003724">
    <property type="term" value="F:RNA helicase activity"/>
    <property type="evidence" value="ECO:0007669"/>
    <property type="project" value="InterPro"/>
</dbReference>
<protein>
    <submittedName>
        <fullName evidence="11">RNA helicase</fullName>
    </submittedName>
</protein>
<dbReference type="GO" id="GO:0016787">
    <property type="term" value="F:hydrolase activity"/>
    <property type="evidence" value="ECO:0007669"/>
    <property type="project" value="UniProtKB-KW"/>
</dbReference>
<comment type="caution">
    <text evidence="11">The sequence shown here is derived from an EMBL/GenBank/DDBJ whole genome shotgun (WGS) entry which is preliminary data.</text>
</comment>
<keyword evidence="12" id="KW-1185">Reference proteome</keyword>
<feature type="domain" description="Helicase ATP-binding" evidence="8">
    <location>
        <begin position="32"/>
        <end position="207"/>
    </location>
</feature>
<dbReference type="PANTHER" id="PTHR47959:SF1">
    <property type="entry name" value="ATP-DEPENDENT RNA HELICASE DBPA"/>
    <property type="match status" value="1"/>
</dbReference>
<feature type="domain" description="DEAD-box RNA helicase Q" evidence="10">
    <location>
        <begin position="1"/>
        <end position="29"/>
    </location>
</feature>
<dbReference type="InterPro" id="IPR050079">
    <property type="entry name" value="DEAD_box_RNA_helicase"/>
</dbReference>
<dbReference type="InterPro" id="IPR011545">
    <property type="entry name" value="DEAD/DEAH_box_helicase_dom"/>
</dbReference>
<evidence type="ECO:0000256" key="4">
    <source>
        <dbReference type="ARBA" id="ARBA00022840"/>
    </source>
</evidence>
<keyword evidence="3 7" id="KW-0347">Helicase</keyword>
<evidence type="ECO:0000256" key="7">
    <source>
        <dbReference type="RuleBase" id="RU000492"/>
    </source>
</evidence>
<dbReference type="Gene3D" id="3.40.50.300">
    <property type="entry name" value="P-loop containing nucleotide triphosphate hydrolases"/>
    <property type="match status" value="2"/>
</dbReference>
<name>A0A0Q4B9U0_9BACT</name>
<evidence type="ECO:0000259" key="9">
    <source>
        <dbReference type="PROSITE" id="PS51194"/>
    </source>
</evidence>
<evidence type="ECO:0000256" key="1">
    <source>
        <dbReference type="ARBA" id="ARBA00022741"/>
    </source>
</evidence>
<dbReference type="AlphaFoldDB" id="A0A0Q4B9U0"/>
<evidence type="ECO:0000256" key="5">
    <source>
        <dbReference type="ARBA" id="ARBA00038437"/>
    </source>
</evidence>
<feature type="short sequence motif" description="Q motif" evidence="6">
    <location>
        <begin position="1"/>
        <end position="29"/>
    </location>
</feature>
<accession>A0A0Q4B9U0</accession>
<dbReference type="GO" id="GO:0003676">
    <property type="term" value="F:nucleic acid binding"/>
    <property type="evidence" value="ECO:0007669"/>
    <property type="project" value="InterPro"/>
</dbReference>
<keyword evidence="2 7" id="KW-0378">Hydrolase</keyword>
<gene>
    <name evidence="11" type="ORF">AL399_04125</name>
</gene>
<dbReference type="PROSITE" id="PS00039">
    <property type="entry name" value="DEAD_ATP_HELICASE"/>
    <property type="match status" value="1"/>
</dbReference>
<dbReference type="InterPro" id="IPR027417">
    <property type="entry name" value="P-loop_NTPase"/>
</dbReference>
<dbReference type="STRING" id="1702214.AL399_04125"/>
<dbReference type="Proteomes" id="UP000054172">
    <property type="component" value="Unassembled WGS sequence"/>
</dbReference>
<dbReference type="Pfam" id="PF00270">
    <property type="entry name" value="DEAD"/>
    <property type="match status" value="1"/>
</dbReference>
<dbReference type="PANTHER" id="PTHR47959">
    <property type="entry name" value="ATP-DEPENDENT RNA HELICASE RHLE-RELATED"/>
    <property type="match status" value="1"/>
</dbReference>
<dbReference type="InterPro" id="IPR044742">
    <property type="entry name" value="DEAD/DEAH_RhlB"/>
</dbReference>
<dbReference type="SUPFAM" id="SSF52540">
    <property type="entry name" value="P-loop containing nucleoside triphosphate hydrolases"/>
    <property type="match status" value="1"/>
</dbReference>
<dbReference type="Pfam" id="PF00271">
    <property type="entry name" value="Helicase_C"/>
    <property type="match status" value="1"/>
</dbReference>
<evidence type="ECO:0000256" key="3">
    <source>
        <dbReference type="ARBA" id="ARBA00022806"/>
    </source>
</evidence>
<dbReference type="InterPro" id="IPR001650">
    <property type="entry name" value="Helicase_C-like"/>
</dbReference>
<dbReference type="PROSITE" id="PS51194">
    <property type="entry name" value="HELICASE_CTER"/>
    <property type="match status" value="1"/>
</dbReference>
<dbReference type="EMBL" id="LIIK01000014">
    <property type="protein sequence ID" value="KQM09041.1"/>
    <property type="molecule type" value="Genomic_DNA"/>
</dbReference>
<dbReference type="InterPro" id="IPR000629">
    <property type="entry name" value="RNA-helicase_DEAD-box_CS"/>
</dbReference>
<reference evidence="11" key="1">
    <citation type="submission" date="2015-08" db="EMBL/GenBank/DDBJ databases">
        <title>Candidatus Bacteriodes Periocalifornicus.</title>
        <authorList>
            <person name="McLean J.S."/>
            <person name="Kelley S."/>
        </authorList>
    </citation>
    <scope>NUCLEOTIDE SEQUENCE [LARGE SCALE GENOMIC DNA]</scope>
    <source>
        <strain evidence="11">12B</strain>
    </source>
</reference>
<evidence type="ECO:0000256" key="6">
    <source>
        <dbReference type="PROSITE-ProRule" id="PRU00552"/>
    </source>
</evidence>
<dbReference type="SMART" id="SM00490">
    <property type="entry name" value="HELICc"/>
    <property type="match status" value="1"/>
</dbReference>
<keyword evidence="1 7" id="KW-0547">Nucleotide-binding</keyword>
<comment type="similarity">
    <text evidence="5 7">Belongs to the DEAD box helicase family.</text>
</comment>
<dbReference type="CDD" id="cd00268">
    <property type="entry name" value="DEADc"/>
    <property type="match status" value="1"/>
</dbReference>
<evidence type="ECO:0000313" key="11">
    <source>
        <dbReference type="EMBL" id="KQM09041.1"/>
    </source>
</evidence>
<evidence type="ECO:0000259" key="8">
    <source>
        <dbReference type="PROSITE" id="PS51192"/>
    </source>
</evidence>
<dbReference type="SMART" id="SM00487">
    <property type="entry name" value="DEXDc"/>
    <property type="match status" value="1"/>
</dbReference>
<evidence type="ECO:0000259" key="10">
    <source>
        <dbReference type="PROSITE" id="PS51195"/>
    </source>
</evidence>
<feature type="domain" description="Helicase C-terminal" evidence="9">
    <location>
        <begin position="218"/>
        <end position="378"/>
    </location>
</feature>
<dbReference type="InterPro" id="IPR014001">
    <property type="entry name" value="Helicase_ATP-bd"/>
</dbReference>
<organism evidence="11 12">
    <name type="scientific">Candidatus [Bacteroides] periocalifornicus</name>
    <dbReference type="NCBI Taxonomy" id="1702214"/>
    <lineage>
        <taxon>Bacteria</taxon>
        <taxon>Pseudomonadati</taxon>
        <taxon>Bacteroidota</taxon>
    </lineage>
</organism>
<evidence type="ECO:0000313" key="12">
    <source>
        <dbReference type="Proteomes" id="UP000054172"/>
    </source>
</evidence>
<dbReference type="InterPro" id="IPR014014">
    <property type="entry name" value="RNA_helicase_DEAD_Q_motif"/>
</dbReference>
<dbReference type="GO" id="GO:0005524">
    <property type="term" value="F:ATP binding"/>
    <property type="evidence" value="ECO:0007669"/>
    <property type="project" value="UniProtKB-KW"/>
</dbReference>
<keyword evidence="4 7" id="KW-0067">ATP-binding</keyword>
<evidence type="ECO:0000256" key="2">
    <source>
        <dbReference type="ARBA" id="ARBA00022801"/>
    </source>
</evidence>
<dbReference type="PATRIC" id="fig|1702214.3.peg.1531"/>
<dbReference type="PROSITE" id="PS51195">
    <property type="entry name" value="Q_MOTIF"/>
    <property type="match status" value="1"/>
</dbReference>